<dbReference type="InterPro" id="IPR004466">
    <property type="entry name" value="RNase_M5"/>
</dbReference>
<keyword evidence="4 11" id="KW-0540">Nuclease</keyword>
<keyword evidence="1 11" id="KW-0963">Cytoplasm</keyword>
<feature type="domain" description="Toprim" evidence="13">
    <location>
        <begin position="12"/>
        <end position="95"/>
    </location>
</feature>
<evidence type="ECO:0000256" key="9">
    <source>
        <dbReference type="ARBA" id="ARBA00022842"/>
    </source>
</evidence>
<reference evidence="14 15" key="1">
    <citation type="submission" date="2021-01" db="EMBL/GenBank/DDBJ databases">
        <title>High-quality draft genome sequence data of six Lactiplantibacillus plantarum subsp. argentoratensis strains isolated from various Greek sourdoughs.</title>
        <authorList>
            <person name="Syrokou M.K."/>
            <person name="Paramithiotis S."/>
            <person name="Skandamis P.N."/>
            <person name="Drosinos E.H."/>
            <person name="Bosnea L."/>
            <person name="Mataragas M."/>
        </authorList>
    </citation>
    <scope>NUCLEOTIDE SEQUENCE [LARGE SCALE GENOMIC DNA]</scope>
    <source>
        <strain evidence="14 15">LQC 2520</strain>
    </source>
</reference>
<proteinExistence type="inferred from homology"/>
<sequence>MQRNFLRLKKIKEVIVVEGKDDTKRLALAVDADTLETNGSAISEATLAQIKTLQASRGVIVFTDPDFSGERIRKTISTAVPGVKHAFLPRKAGVPTKAGGSLGVEHASPAAIQTALAHLYTEQIDEPQQLISHHDLIAAGLLAGPTARQRREQLGERLGIGYVNGKQLPKRLQLFQIQPADFWAAVDQLTTEEK</sequence>
<dbReference type="PANTHER" id="PTHR39156">
    <property type="entry name" value="RIBONUCLEASE M5"/>
    <property type="match status" value="1"/>
</dbReference>
<evidence type="ECO:0000256" key="8">
    <source>
        <dbReference type="ARBA" id="ARBA00022801"/>
    </source>
</evidence>
<dbReference type="GO" id="GO:0043822">
    <property type="term" value="F:ribonuclease M5 activity"/>
    <property type="evidence" value="ECO:0007669"/>
    <property type="project" value="UniProtKB-EC"/>
</dbReference>
<keyword evidence="2 11" id="KW-0690">Ribosome biogenesis</keyword>
<dbReference type="NCBIfam" id="TIGR00334">
    <property type="entry name" value="5S_RNA_mat_M5"/>
    <property type="match status" value="1"/>
</dbReference>
<dbReference type="InterPro" id="IPR006171">
    <property type="entry name" value="TOPRIM_dom"/>
</dbReference>
<dbReference type="EMBL" id="JAEQMM010000003">
    <property type="protein sequence ID" value="MBT1136943.1"/>
    <property type="molecule type" value="Genomic_DNA"/>
</dbReference>
<comment type="catalytic activity">
    <reaction evidence="11">
        <text>Endonucleolytic cleavage of RNA, removing 21 and 42 nucleotides, respectively, from the 5'- and 3'-termini of a 5S-rRNA precursor.</text>
        <dbReference type="EC" id="3.1.26.8"/>
    </reaction>
</comment>
<comment type="caution">
    <text evidence="14">The sequence shown here is derived from an EMBL/GenBank/DDBJ whole genome shotgun (WGS) entry which is preliminary data.</text>
</comment>
<dbReference type="SUPFAM" id="SSF110455">
    <property type="entry name" value="Toprim domain"/>
    <property type="match status" value="1"/>
</dbReference>
<comment type="subcellular location">
    <subcellularLocation>
        <location evidence="11">Cytoplasm</location>
    </subcellularLocation>
</comment>
<dbReference type="InterPro" id="IPR025156">
    <property type="entry name" value="RNase_M5_C"/>
</dbReference>
<evidence type="ECO:0000256" key="2">
    <source>
        <dbReference type="ARBA" id="ARBA00022517"/>
    </source>
</evidence>
<comment type="function">
    <text evidence="11">Required for correct processing of both the 5' and 3' ends of 5S rRNA precursor. Cleaves both sides of a double-stranded region yielding mature 5S rRNA in one step.</text>
</comment>
<protein>
    <recommendedName>
        <fullName evidence="11 12">Ribonuclease M5</fullName>
        <ecNumber evidence="11 12">3.1.26.8</ecNumber>
    </recommendedName>
    <alternativeName>
        <fullName evidence="11">RNase M5</fullName>
    </alternativeName>
    <alternativeName>
        <fullName evidence="11">Ribosomal RNA terminal maturase M5</fullName>
    </alternativeName>
</protein>
<evidence type="ECO:0000256" key="12">
    <source>
        <dbReference type="NCBIfam" id="TIGR00334"/>
    </source>
</evidence>
<dbReference type="Gene3D" id="3.40.1360.10">
    <property type="match status" value="1"/>
</dbReference>
<dbReference type="Pfam" id="PF01751">
    <property type="entry name" value="Toprim"/>
    <property type="match status" value="1"/>
</dbReference>
<evidence type="ECO:0000256" key="6">
    <source>
        <dbReference type="ARBA" id="ARBA00022730"/>
    </source>
</evidence>
<keyword evidence="15" id="KW-1185">Reference proteome</keyword>
<keyword evidence="8 11" id="KW-0378">Hydrolase</keyword>
<evidence type="ECO:0000256" key="7">
    <source>
        <dbReference type="ARBA" id="ARBA00022759"/>
    </source>
</evidence>
<dbReference type="Pfam" id="PF13331">
    <property type="entry name" value="DUF4093"/>
    <property type="match status" value="1"/>
</dbReference>
<evidence type="ECO:0000259" key="13">
    <source>
        <dbReference type="PROSITE" id="PS50880"/>
    </source>
</evidence>
<dbReference type="EC" id="3.1.26.8" evidence="11 12"/>
<evidence type="ECO:0000313" key="14">
    <source>
        <dbReference type="EMBL" id="MBT1136943.1"/>
    </source>
</evidence>
<keyword evidence="10 11" id="KW-0694">RNA-binding</keyword>
<dbReference type="Proteomes" id="UP000694640">
    <property type="component" value="Unassembled WGS sequence"/>
</dbReference>
<name>A0ABS5UED0_9LACO</name>
<evidence type="ECO:0000256" key="3">
    <source>
        <dbReference type="ARBA" id="ARBA00022552"/>
    </source>
</evidence>
<gene>
    <name evidence="11 14" type="primary">rnmV</name>
    <name evidence="14" type="ORF">JKL17_02125</name>
</gene>
<keyword evidence="5" id="KW-0479">Metal-binding</keyword>
<accession>A0ABS5UED0</accession>
<evidence type="ECO:0000256" key="5">
    <source>
        <dbReference type="ARBA" id="ARBA00022723"/>
    </source>
</evidence>
<dbReference type="PROSITE" id="PS50880">
    <property type="entry name" value="TOPRIM"/>
    <property type="match status" value="1"/>
</dbReference>
<dbReference type="PANTHER" id="PTHR39156:SF1">
    <property type="entry name" value="RIBONUCLEASE M5"/>
    <property type="match status" value="1"/>
</dbReference>
<dbReference type="CDD" id="cd01027">
    <property type="entry name" value="TOPRIM_RNase_M5_like"/>
    <property type="match status" value="1"/>
</dbReference>
<dbReference type="InterPro" id="IPR034141">
    <property type="entry name" value="TOPRIM_RNase_M5-like"/>
</dbReference>
<keyword evidence="3 11" id="KW-0698">rRNA processing</keyword>
<dbReference type="SMART" id="SM00493">
    <property type="entry name" value="TOPRIM"/>
    <property type="match status" value="1"/>
</dbReference>
<keyword evidence="9" id="KW-0460">Magnesium</keyword>
<evidence type="ECO:0000256" key="4">
    <source>
        <dbReference type="ARBA" id="ARBA00022722"/>
    </source>
</evidence>
<keyword evidence="7 11" id="KW-0255">Endonuclease</keyword>
<organism evidence="14 15">
    <name type="scientific">Lactiplantibacillus argentoratensis</name>
    <dbReference type="NCBI Taxonomy" id="271881"/>
    <lineage>
        <taxon>Bacteria</taxon>
        <taxon>Bacillati</taxon>
        <taxon>Bacillota</taxon>
        <taxon>Bacilli</taxon>
        <taxon>Lactobacillales</taxon>
        <taxon>Lactobacillaceae</taxon>
        <taxon>Lactiplantibacillus</taxon>
    </lineage>
</organism>
<evidence type="ECO:0000313" key="15">
    <source>
        <dbReference type="Proteomes" id="UP000694640"/>
    </source>
</evidence>
<dbReference type="HAMAP" id="MF_01469">
    <property type="entry name" value="RNase_M5"/>
    <property type="match status" value="1"/>
</dbReference>
<comment type="similarity">
    <text evidence="11">Belongs to the ribonuclease M5 family.</text>
</comment>
<keyword evidence="6 11" id="KW-0699">rRNA-binding</keyword>
<evidence type="ECO:0000256" key="1">
    <source>
        <dbReference type="ARBA" id="ARBA00022490"/>
    </source>
</evidence>
<evidence type="ECO:0000256" key="11">
    <source>
        <dbReference type="HAMAP-Rule" id="MF_01469"/>
    </source>
</evidence>
<evidence type="ECO:0000256" key="10">
    <source>
        <dbReference type="ARBA" id="ARBA00022884"/>
    </source>
</evidence>